<keyword evidence="4" id="KW-0560">Oxidoreductase</keyword>
<feature type="region of interest" description="Disordered" evidence="7">
    <location>
        <begin position="310"/>
        <end position="332"/>
    </location>
</feature>
<dbReference type="STRING" id="929713.NIASO_16220"/>
<keyword evidence="3 8" id="KW-1133">Transmembrane helix</keyword>
<evidence type="ECO:0000256" key="2">
    <source>
        <dbReference type="ARBA" id="ARBA00022692"/>
    </source>
</evidence>
<dbReference type="GO" id="GO:0050479">
    <property type="term" value="F:glyceryl-ether monooxygenase activity"/>
    <property type="evidence" value="ECO:0007669"/>
    <property type="project" value="TreeGrafter"/>
</dbReference>
<keyword evidence="6 8" id="KW-0472">Membrane</keyword>
<accession>W0F499</accession>
<dbReference type="Proteomes" id="UP000003586">
    <property type="component" value="Chromosome"/>
</dbReference>
<reference evidence="10 11" key="1">
    <citation type="submission" date="2013-12" db="EMBL/GenBank/DDBJ databases">
        <authorList>
            <consortium name="DOE Joint Genome Institute"/>
            <person name="Eisen J."/>
            <person name="Huntemann M."/>
            <person name="Han J."/>
            <person name="Chen A."/>
            <person name="Kyrpides N."/>
            <person name="Mavromatis K."/>
            <person name="Markowitz V."/>
            <person name="Palaniappan K."/>
            <person name="Ivanova N."/>
            <person name="Schaumberg A."/>
            <person name="Pati A."/>
            <person name="Liolios K."/>
            <person name="Nordberg H.P."/>
            <person name="Cantor M.N."/>
            <person name="Hua S.X."/>
            <person name="Woyke T."/>
        </authorList>
    </citation>
    <scope>NUCLEOTIDE SEQUENCE [LARGE SCALE GENOMIC DNA]</scope>
    <source>
        <strain evidence="11">DSM 19437</strain>
    </source>
</reference>
<gene>
    <name evidence="10" type="ORF">NIASO_16220</name>
</gene>
<evidence type="ECO:0000313" key="11">
    <source>
        <dbReference type="Proteomes" id="UP000003586"/>
    </source>
</evidence>
<evidence type="ECO:0000256" key="5">
    <source>
        <dbReference type="ARBA" id="ARBA00023098"/>
    </source>
</evidence>
<dbReference type="InterPro" id="IPR051689">
    <property type="entry name" value="Sterol_desaturase/TMEM195"/>
</dbReference>
<keyword evidence="2 8" id="KW-0812">Transmembrane</keyword>
<evidence type="ECO:0000256" key="8">
    <source>
        <dbReference type="SAM" id="Phobius"/>
    </source>
</evidence>
<feature type="domain" description="Fatty acid hydroxylase" evidence="9">
    <location>
        <begin position="87"/>
        <end position="219"/>
    </location>
</feature>
<dbReference type="GO" id="GO:0005506">
    <property type="term" value="F:iron ion binding"/>
    <property type="evidence" value="ECO:0007669"/>
    <property type="project" value="InterPro"/>
</dbReference>
<dbReference type="PANTHER" id="PTHR21624">
    <property type="entry name" value="STEROL DESATURASE-RELATED PROTEIN"/>
    <property type="match status" value="1"/>
</dbReference>
<dbReference type="OrthoDB" id="9770329at2"/>
<evidence type="ECO:0000256" key="3">
    <source>
        <dbReference type="ARBA" id="ARBA00022989"/>
    </source>
</evidence>
<evidence type="ECO:0000256" key="6">
    <source>
        <dbReference type="ARBA" id="ARBA00023136"/>
    </source>
</evidence>
<evidence type="ECO:0000256" key="1">
    <source>
        <dbReference type="ARBA" id="ARBA00004127"/>
    </source>
</evidence>
<keyword evidence="5" id="KW-0443">Lipid metabolism</keyword>
<dbReference type="GO" id="GO:0016020">
    <property type="term" value="C:membrane"/>
    <property type="evidence" value="ECO:0007669"/>
    <property type="project" value="GOC"/>
</dbReference>
<feature type="transmembrane region" description="Helical" evidence="8">
    <location>
        <begin position="45"/>
        <end position="71"/>
    </location>
</feature>
<dbReference type="KEGG" id="nso:NIASO_16220"/>
<dbReference type="RefSeq" id="WP_008587196.1">
    <property type="nucleotide sequence ID" value="NZ_CP007035.1"/>
</dbReference>
<evidence type="ECO:0000256" key="7">
    <source>
        <dbReference type="SAM" id="MobiDB-lite"/>
    </source>
</evidence>
<feature type="transmembrane region" description="Helical" evidence="8">
    <location>
        <begin position="12"/>
        <end position="33"/>
    </location>
</feature>
<dbReference type="EMBL" id="CP007035">
    <property type="protein sequence ID" value="AHF16279.1"/>
    <property type="molecule type" value="Genomic_DNA"/>
</dbReference>
<keyword evidence="11" id="KW-1185">Reference proteome</keyword>
<evidence type="ECO:0000313" key="10">
    <source>
        <dbReference type="EMBL" id="AHF16279.1"/>
    </source>
</evidence>
<dbReference type="Pfam" id="PF04116">
    <property type="entry name" value="FA_hydroxylase"/>
    <property type="match status" value="1"/>
</dbReference>
<dbReference type="PANTHER" id="PTHR21624:SF1">
    <property type="entry name" value="ALKYLGLYCEROL MONOOXYGENASE"/>
    <property type="match status" value="1"/>
</dbReference>
<dbReference type="AlphaFoldDB" id="W0F499"/>
<dbReference type="GO" id="GO:0012505">
    <property type="term" value="C:endomembrane system"/>
    <property type="evidence" value="ECO:0007669"/>
    <property type="project" value="UniProtKB-SubCell"/>
</dbReference>
<dbReference type="GO" id="GO:0008610">
    <property type="term" value="P:lipid biosynthetic process"/>
    <property type="evidence" value="ECO:0007669"/>
    <property type="project" value="InterPro"/>
</dbReference>
<dbReference type="HOGENOM" id="CLU_033631_1_0_10"/>
<dbReference type="GO" id="GO:0006643">
    <property type="term" value="P:membrane lipid metabolic process"/>
    <property type="evidence" value="ECO:0007669"/>
    <property type="project" value="TreeGrafter"/>
</dbReference>
<proteinExistence type="predicted"/>
<evidence type="ECO:0000259" key="9">
    <source>
        <dbReference type="Pfam" id="PF04116"/>
    </source>
</evidence>
<protein>
    <submittedName>
        <fullName evidence="10">Fatty acid hydroxylase</fullName>
    </submittedName>
</protein>
<sequence length="332" mass="39409">MYSYYEQILLLFSTPFYIVIIGAEILLSSLHFHKRTYSFRDTLTNIYLTIANGLIDMAFKLGYLWVLVQVFNHSPFKSWHPGFIYWTALLVAEDFTYYWLHRFDHELRFLWAVHVTHHSSQKFNFSVGFRSSVFEPLYRFVFFIPLAWAGFKPLDILFMYSATQIWGTLVHTELVGKLGWLEKIFVTPSHHRVHHGSNPKYLDKNMGMFLIVWDKLFHTFQEELPETEYAPIQYGLTKNLENPNAFTVIFHEWIQIYRDIMQKGLTLKQRINYIFGPPGYSHNGSRKTSRQMEREEAECSRRSAQICEEISANQRESEKKNPLSIYRNAENQ</sequence>
<organism evidence="10 11">
    <name type="scientific">Niabella soli DSM 19437</name>
    <dbReference type="NCBI Taxonomy" id="929713"/>
    <lineage>
        <taxon>Bacteria</taxon>
        <taxon>Pseudomonadati</taxon>
        <taxon>Bacteroidota</taxon>
        <taxon>Chitinophagia</taxon>
        <taxon>Chitinophagales</taxon>
        <taxon>Chitinophagaceae</taxon>
        <taxon>Niabella</taxon>
    </lineage>
</organism>
<name>W0F499_9BACT</name>
<comment type="subcellular location">
    <subcellularLocation>
        <location evidence="1">Endomembrane system</location>
        <topology evidence="1">Multi-pass membrane protein</topology>
    </subcellularLocation>
</comment>
<dbReference type="eggNOG" id="COG3000">
    <property type="taxonomic scope" value="Bacteria"/>
</dbReference>
<evidence type="ECO:0000256" key="4">
    <source>
        <dbReference type="ARBA" id="ARBA00023002"/>
    </source>
</evidence>
<feature type="transmembrane region" description="Helical" evidence="8">
    <location>
        <begin position="83"/>
        <end position="100"/>
    </location>
</feature>
<dbReference type="InterPro" id="IPR006694">
    <property type="entry name" value="Fatty_acid_hydroxylase"/>
</dbReference>